<comment type="caution">
    <text evidence="3">The sequence shown here is derived from an EMBL/GenBank/DDBJ whole genome shotgun (WGS) entry which is preliminary data.</text>
</comment>
<evidence type="ECO:0000256" key="1">
    <source>
        <dbReference type="SAM" id="Phobius"/>
    </source>
</evidence>
<dbReference type="EMBL" id="JMUI01000001">
    <property type="protein sequence ID" value="KDM58730.1"/>
    <property type="molecule type" value="Genomic_DNA"/>
</dbReference>
<dbReference type="SMART" id="SM00894">
    <property type="entry name" value="Excalibur"/>
    <property type="match status" value="1"/>
</dbReference>
<feature type="domain" description="Excalibur calcium-binding" evidence="2">
    <location>
        <begin position="117"/>
        <end position="152"/>
    </location>
</feature>
<feature type="transmembrane region" description="Helical" evidence="1">
    <location>
        <begin position="20"/>
        <end position="41"/>
    </location>
</feature>
<keyword evidence="1" id="KW-0812">Transmembrane</keyword>
<protein>
    <recommendedName>
        <fullName evidence="2">Excalibur calcium-binding domain-containing protein</fullName>
    </recommendedName>
</protein>
<keyword evidence="1" id="KW-1133">Transmembrane helix</keyword>
<dbReference type="PROSITE" id="PS51257">
    <property type="entry name" value="PROKAR_LIPOPROTEIN"/>
    <property type="match status" value="1"/>
</dbReference>
<evidence type="ECO:0000259" key="2">
    <source>
        <dbReference type="SMART" id="SM00894"/>
    </source>
</evidence>
<gene>
    <name evidence="3" type="ORF">AE32_00743</name>
</gene>
<dbReference type="RefSeq" id="WP_006582164.1">
    <property type="nucleotide sequence ID" value="NZ_AMZR01000038.1"/>
</dbReference>
<dbReference type="Proteomes" id="UP000027208">
    <property type="component" value="Unassembled WGS sequence"/>
</dbReference>
<sequence length="158" mass="18137">MNQRGKIKRSKFKLSSSEYISIFTVMVLVIVACVSFMVLHYRQEAQQRASHEKVQLLIQQQKKIIEAQRAALGKLPDIQLSEKTKKALAFTPQTVASQTAPAPERVNDETSVFHCDGREYCSQMHSLEEARWFVRNCPNTKMDGDHDGEPCENDSRWH</sequence>
<keyword evidence="1" id="KW-0472">Membrane</keyword>
<evidence type="ECO:0000313" key="4">
    <source>
        <dbReference type="Proteomes" id="UP000027208"/>
    </source>
</evidence>
<reference evidence="3 4" key="1">
    <citation type="submission" date="2014-04" db="EMBL/GenBank/DDBJ databases">
        <title>The Genome Sequence of Acinetobacter baumanii BIDMC 57.</title>
        <authorList>
            <consortium name="The Broad Institute Genomics Platform"/>
            <consortium name="The Broad Institute Genome Sequencing Center for Infectious Disease"/>
            <person name="Murphy C."/>
            <person name="Cosimi L."/>
            <person name="Cerqueira G."/>
            <person name="Feldgarden M."/>
            <person name="Earl A."/>
            <person name="Spencer M.D."/>
            <person name="Fodor A."/>
            <person name="Sautter R.L."/>
            <person name="Hung D."/>
            <person name="Onderdonk A.B."/>
            <person name="Ernst C."/>
            <person name="Delaney M."/>
            <person name="DuBois A."/>
            <person name="Young S.K."/>
            <person name="Zeng Q."/>
            <person name="Gargeya S."/>
            <person name="Abouelleil A."/>
            <person name="Alvarado L."/>
            <person name="Chapman S.B."/>
            <person name="Gainer-Dewar J."/>
            <person name="Goldberg J."/>
            <person name="Griggs A."/>
            <person name="Gujja S."/>
            <person name="Hansen M."/>
            <person name="Howarth C."/>
            <person name="Imamovic A."/>
            <person name="Larimer J."/>
            <person name="Pearson M."/>
            <person name="Poon T.W."/>
            <person name="Priest M."/>
            <person name="Roberts A."/>
            <person name="Saif S."/>
            <person name="Shea T."/>
            <person name="Sykes S."/>
            <person name="Wortman J."/>
            <person name="Nusbaum C."/>
            <person name="Birren B."/>
        </authorList>
    </citation>
    <scope>NUCLEOTIDE SEQUENCE [LARGE SCALE GENOMIC DNA]</scope>
    <source>
        <strain evidence="3 4">BIDMC 57</strain>
    </source>
</reference>
<dbReference type="AlphaFoldDB" id="A0A836MP60"/>
<name>A0A836MP60_ACINO</name>
<dbReference type="InterPro" id="IPR008613">
    <property type="entry name" value="Excalibur_Ca-bd_domain"/>
</dbReference>
<accession>A0A836MP60</accession>
<evidence type="ECO:0000313" key="3">
    <source>
        <dbReference type="EMBL" id="KDM58730.1"/>
    </source>
</evidence>
<dbReference type="Pfam" id="PF05901">
    <property type="entry name" value="Excalibur"/>
    <property type="match status" value="1"/>
</dbReference>
<proteinExistence type="predicted"/>
<organism evidence="3 4">
    <name type="scientific">Acinetobacter nosocomialis</name>
    <dbReference type="NCBI Taxonomy" id="106654"/>
    <lineage>
        <taxon>Bacteria</taxon>
        <taxon>Pseudomonadati</taxon>
        <taxon>Pseudomonadota</taxon>
        <taxon>Gammaproteobacteria</taxon>
        <taxon>Moraxellales</taxon>
        <taxon>Moraxellaceae</taxon>
        <taxon>Acinetobacter</taxon>
        <taxon>Acinetobacter calcoaceticus/baumannii complex</taxon>
    </lineage>
</organism>